<evidence type="ECO:0000256" key="3">
    <source>
        <dbReference type="ARBA" id="ARBA00022490"/>
    </source>
</evidence>
<dbReference type="PANTHER" id="PTHR11556:SF35">
    <property type="entry name" value="SEDOHEPTULOSE-1,7-BISPHOSPHATASE, CHLOROPLASTIC"/>
    <property type="match status" value="1"/>
</dbReference>
<keyword evidence="6 9" id="KW-0460">Magnesium</keyword>
<comment type="subcellular location">
    <subcellularLocation>
        <location evidence="9">Cytoplasm</location>
    </subcellularLocation>
</comment>
<comment type="similarity">
    <text evidence="2 9 10">Belongs to the FBPase class 1 family.</text>
</comment>
<keyword evidence="5 9" id="KW-0378">Hydrolase</keyword>
<evidence type="ECO:0000256" key="6">
    <source>
        <dbReference type="ARBA" id="ARBA00022842"/>
    </source>
</evidence>
<dbReference type="FunFam" id="3.40.190.80:FF:000011">
    <property type="entry name" value="Fructose-1,6-bisphosphatase class 1"/>
    <property type="match status" value="1"/>
</dbReference>
<protein>
    <recommendedName>
        <fullName evidence="9">Fructose-1,6-bisphosphatase class 1</fullName>
        <shortName evidence="9">FBPase class 1</shortName>
        <ecNumber evidence="9">3.1.3.11</ecNumber>
    </recommendedName>
    <alternativeName>
        <fullName evidence="9">D-fructose-1,6-bisphosphate 1-phosphohydrolase class 1</fullName>
    </alternativeName>
</protein>
<name>A0A158KPC6_9BURK</name>
<evidence type="ECO:0000256" key="9">
    <source>
        <dbReference type="HAMAP-Rule" id="MF_01855"/>
    </source>
</evidence>
<evidence type="ECO:0000256" key="1">
    <source>
        <dbReference type="ARBA" id="ARBA00001273"/>
    </source>
</evidence>
<feature type="binding site" evidence="9">
    <location>
        <position position="120"/>
    </location>
    <ligand>
        <name>Mg(2+)</name>
        <dbReference type="ChEBI" id="CHEBI:18420"/>
        <label>2</label>
    </ligand>
</feature>
<feature type="binding site" evidence="9">
    <location>
        <begin position="123"/>
        <end position="126"/>
    </location>
    <ligand>
        <name>substrate</name>
    </ligand>
</feature>
<feature type="domain" description="Fructose-1-6-bisphosphatase class I N-terminal" evidence="11">
    <location>
        <begin position="25"/>
        <end position="201"/>
    </location>
</feature>
<dbReference type="Gene3D" id="3.30.540.10">
    <property type="entry name" value="Fructose-1,6-Bisphosphatase, subunit A, domain 1"/>
    <property type="match status" value="1"/>
</dbReference>
<dbReference type="GO" id="GO:0006000">
    <property type="term" value="P:fructose metabolic process"/>
    <property type="evidence" value="ECO:0007669"/>
    <property type="project" value="TreeGrafter"/>
</dbReference>
<evidence type="ECO:0000256" key="2">
    <source>
        <dbReference type="ARBA" id="ARBA00010941"/>
    </source>
</evidence>
<feature type="binding site" evidence="9">
    <location>
        <position position="122"/>
    </location>
    <ligand>
        <name>Mg(2+)</name>
        <dbReference type="ChEBI" id="CHEBI:18420"/>
        <label>1</label>
    </ligand>
</feature>
<dbReference type="GO" id="GO:0005986">
    <property type="term" value="P:sucrose biosynthetic process"/>
    <property type="evidence" value="ECO:0007669"/>
    <property type="project" value="TreeGrafter"/>
</dbReference>
<keyword evidence="7 9" id="KW-0119">Carbohydrate metabolism</keyword>
<dbReference type="EMBL" id="FCON02000128">
    <property type="protein sequence ID" value="SAL82924.1"/>
    <property type="molecule type" value="Genomic_DNA"/>
</dbReference>
<dbReference type="NCBIfam" id="NF006779">
    <property type="entry name" value="PRK09293.1-3"/>
    <property type="match status" value="1"/>
</dbReference>
<evidence type="ECO:0000259" key="11">
    <source>
        <dbReference type="Pfam" id="PF00316"/>
    </source>
</evidence>
<feature type="binding site" evidence="9">
    <location>
        <position position="123"/>
    </location>
    <ligand>
        <name>Mg(2+)</name>
        <dbReference type="ChEBI" id="CHEBI:18420"/>
        <label>2</label>
    </ligand>
</feature>
<dbReference type="InterPro" id="IPR000146">
    <property type="entry name" value="FBPase_class-1"/>
</dbReference>
<dbReference type="Gene3D" id="3.40.190.80">
    <property type="match status" value="1"/>
</dbReference>
<proteinExistence type="inferred from homology"/>
<keyword evidence="14" id="KW-1185">Reference proteome</keyword>
<dbReference type="GO" id="GO:0042132">
    <property type="term" value="F:fructose 1,6-bisphosphate 1-phosphatase activity"/>
    <property type="evidence" value="ECO:0007669"/>
    <property type="project" value="UniProtKB-UniRule"/>
</dbReference>
<evidence type="ECO:0000313" key="14">
    <source>
        <dbReference type="Proteomes" id="UP000054770"/>
    </source>
</evidence>
<reference evidence="13" key="1">
    <citation type="submission" date="2016-01" db="EMBL/GenBank/DDBJ databases">
        <authorList>
            <person name="Peeters C."/>
        </authorList>
    </citation>
    <scope>NUCLEOTIDE SEQUENCE [LARGE SCALE GENOMIC DNA]</scope>
    <source>
        <strain evidence="13">LMG 22940</strain>
    </source>
</reference>
<dbReference type="PANTHER" id="PTHR11556">
    <property type="entry name" value="FRUCTOSE-1,6-BISPHOSPHATASE-RELATED"/>
    <property type="match status" value="1"/>
</dbReference>
<dbReference type="Proteomes" id="UP000054770">
    <property type="component" value="Unassembled WGS sequence"/>
</dbReference>
<evidence type="ECO:0000256" key="8">
    <source>
        <dbReference type="ARBA" id="ARBA00024331"/>
    </source>
</evidence>
<gene>
    <name evidence="9" type="primary">fbp</name>
    <name evidence="13" type="ORF">AWB68_06710</name>
</gene>
<feature type="binding site" evidence="9">
    <location>
        <position position="287"/>
    </location>
    <ligand>
        <name>Mg(2+)</name>
        <dbReference type="ChEBI" id="CHEBI:18420"/>
        <label>2</label>
    </ligand>
</feature>
<dbReference type="EC" id="3.1.3.11" evidence="9"/>
<evidence type="ECO:0000256" key="10">
    <source>
        <dbReference type="RuleBase" id="RU000508"/>
    </source>
</evidence>
<feature type="binding site" evidence="9">
    <location>
        <position position="215"/>
    </location>
    <ligand>
        <name>substrate</name>
    </ligand>
</feature>
<dbReference type="GO" id="GO:0030388">
    <property type="term" value="P:fructose 1,6-bisphosphate metabolic process"/>
    <property type="evidence" value="ECO:0007669"/>
    <property type="project" value="TreeGrafter"/>
</dbReference>
<comment type="caution">
    <text evidence="13">The sequence shown here is derived from an EMBL/GenBank/DDBJ whole genome shotgun (WGS) entry which is preliminary data.</text>
</comment>
<dbReference type="PRINTS" id="PR00115">
    <property type="entry name" value="F16BPHPHTASE"/>
</dbReference>
<dbReference type="PIRSF" id="PIRSF500210">
    <property type="entry name" value="FBPtase"/>
    <property type="match status" value="1"/>
</dbReference>
<dbReference type="CDD" id="cd00354">
    <property type="entry name" value="FBPase"/>
    <property type="match status" value="1"/>
</dbReference>
<evidence type="ECO:0000256" key="4">
    <source>
        <dbReference type="ARBA" id="ARBA00022723"/>
    </source>
</evidence>
<dbReference type="InterPro" id="IPR033391">
    <property type="entry name" value="FBPase_N"/>
</dbReference>
<comment type="catalytic activity">
    <reaction evidence="1 9">
        <text>beta-D-fructose 1,6-bisphosphate + H2O = beta-D-fructose 6-phosphate + phosphate</text>
        <dbReference type="Rhea" id="RHEA:11064"/>
        <dbReference type="ChEBI" id="CHEBI:15377"/>
        <dbReference type="ChEBI" id="CHEBI:32966"/>
        <dbReference type="ChEBI" id="CHEBI:43474"/>
        <dbReference type="ChEBI" id="CHEBI:57634"/>
        <dbReference type="EC" id="3.1.3.11"/>
    </reaction>
</comment>
<dbReference type="OrthoDB" id="9806756at2"/>
<accession>A0A158KPC6</accession>
<dbReference type="InterPro" id="IPR028343">
    <property type="entry name" value="FBPtase"/>
</dbReference>
<evidence type="ECO:0000313" key="13">
    <source>
        <dbReference type="EMBL" id="SAL82924.1"/>
    </source>
</evidence>
<dbReference type="AlphaFoldDB" id="A0A158KPC6"/>
<feature type="binding site" evidence="9">
    <location>
        <position position="96"/>
    </location>
    <ligand>
        <name>Mg(2+)</name>
        <dbReference type="ChEBI" id="CHEBI:18420"/>
        <label>1</label>
    </ligand>
</feature>
<sequence length="344" mass="37527">MNSAPVAERIRLSLFLANAVRDGQITTGLSTLVTAVADACSAVATAVERGIFDGACGNAHSENVHGESQKKLDVVSNDIVIEKLASVSCVRALASEELESIRLMPSSSRGDEDGYLVLFDPLDGSSNLEINGIVGSIFSVLAAPEAGVAIDESHFLQSGVQQVCAGYAIYGASTMFMLTTGRGVDGFTFDRHSESFVLTHPQLRIPDSTCEFAINMSNERFWNEPVHRYVRECVAGAEGPRRANFNMRWIASMVAEVHRILMRGGIFLYPRDSKNREFAGRLRLTYEANPMAFIVEQAGGMSTTGEAPIMNIKPERVHQRVPVILGSKLEVERLVDYHNQTAVD</sequence>
<dbReference type="Pfam" id="PF18913">
    <property type="entry name" value="FBPase_C"/>
    <property type="match status" value="1"/>
</dbReference>
<dbReference type="Pfam" id="PF00316">
    <property type="entry name" value="FBPase"/>
    <property type="match status" value="1"/>
</dbReference>
<feature type="binding site" evidence="9">
    <location>
        <position position="120"/>
    </location>
    <ligand>
        <name>Mg(2+)</name>
        <dbReference type="ChEBI" id="CHEBI:18420"/>
        <label>1</label>
    </ligand>
</feature>
<dbReference type="PIRSF" id="PIRSF000904">
    <property type="entry name" value="FBPtase_SBPase"/>
    <property type="match status" value="1"/>
</dbReference>
<dbReference type="GO" id="GO:0000287">
    <property type="term" value="F:magnesium ion binding"/>
    <property type="evidence" value="ECO:0007669"/>
    <property type="project" value="UniProtKB-UniRule"/>
</dbReference>
<keyword evidence="3 9" id="KW-0963">Cytoplasm</keyword>
<dbReference type="GO" id="GO:0006002">
    <property type="term" value="P:fructose 6-phosphate metabolic process"/>
    <property type="evidence" value="ECO:0007669"/>
    <property type="project" value="TreeGrafter"/>
</dbReference>
<dbReference type="SUPFAM" id="SSF56655">
    <property type="entry name" value="Carbohydrate phosphatase"/>
    <property type="match status" value="1"/>
</dbReference>
<comment type="subunit">
    <text evidence="9">Homotetramer.</text>
</comment>
<evidence type="ECO:0000259" key="12">
    <source>
        <dbReference type="Pfam" id="PF18913"/>
    </source>
</evidence>
<comment type="caution">
    <text evidence="9">Lacks conserved residue(s) required for the propagation of feature annotation.</text>
</comment>
<organism evidence="13 14">
    <name type="scientific">Caballeronia choica</name>
    <dbReference type="NCBI Taxonomy" id="326476"/>
    <lineage>
        <taxon>Bacteria</taxon>
        <taxon>Pseudomonadati</taxon>
        <taxon>Pseudomonadota</taxon>
        <taxon>Betaproteobacteria</taxon>
        <taxon>Burkholderiales</taxon>
        <taxon>Burkholderiaceae</taxon>
        <taxon>Caballeronia</taxon>
    </lineage>
</organism>
<evidence type="ECO:0000256" key="7">
    <source>
        <dbReference type="ARBA" id="ARBA00023277"/>
    </source>
</evidence>
<comment type="pathway">
    <text evidence="8">Carbohydrate biosynthesis.</text>
</comment>
<evidence type="ECO:0000256" key="5">
    <source>
        <dbReference type="ARBA" id="ARBA00022801"/>
    </source>
</evidence>
<dbReference type="InterPro" id="IPR044015">
    <property type="entry name" value="FBPase_C_dom"/>
</dbReference>
<dbReference type="GO" id="GO:0006094">
    <property type="term" value="P:gluconeogenesis"/>
    <property type="evidence" value="ECO:0007669"/>
    <property type="project" value="UniProtKB-UniRule"/>
</dbReference>
<dbReference type="GO" id="GO:0005829">
    <property type="term" value="C:cytosol"/>
    <property type="evidence" value="ECO:0007669"/>
    <property type="project" value="TreeGrafter"/>
</dbReference>
<feature type="domain" description="Fructose-1-6-bisphosphatase class 1 C-terminal" evidence="12">
    <location>
        <begin position="205"/>
        <end position="338"/>
    </location>
</feature>
<comment type="cofactor">
    <cofactor evidence="9">
        <name>Mg(2+)</name>
        <dbReference type="ChEBI" id="CHEBI:18420"/>
    </cofactor>
    <text evidence="9">Binds 2 magnesium ions per subunit.</text>
</comment>
<dbReference type="HAMAP" id="MF_01855">
    <property type="entry name" value="FBPase_class1"/>
    <property type="match status" value="1"/>
</dbReference>
<dbReference type="RefSeq" id="WP_087648631.1">
    <property type="nucleotide sequence ID" value="NZ_FCON02000128.1"/>
</dbReference>
<keyword evidence="4 9" id="KW-0479">Metal-binding</keyword>